<dbReference type="PANTHER" id="PTHR47785:SF6">
    <property type="entry name" value="ZN(II)2CYS6 TRANSCRIPTION FACTOR (EUROFUNG)"/>
    <property type="match status" value="1"/>
</dbReference>
<dbReference type="Proteomes" id="UP000050424">
    <property type="component" value="Unassembled WGS sequence"/>
</dbReference>
<evidence type="ECO:0000256" key="2">
    <source>
        <dbReference type="SAM" id="MobiDB-lite"/>
    </source>
</evidence>
<evidence type="ECO:0000256" key="1">
    <source>
        <dbReference type="ARBA" id="ARBA00023242"/>
    </source>
</evidence>
<dbReference type="CDD" id="cd12148">
    <property type="entry name" value="fungal_TF_MHR"/>
    <property type="match status" value="1"/>
</dbReference>
<dbReference type="STRING" id="78410.A0A0P7BMA5"/>
<protein>
    <recommendedName>
        <fullName evidence="3">Xylanolytic transcriptional activator regulatory domain-containing protein</fullName>
    </recommendedName>
</protein>
<dbReference type="EMBL" id="LKCW01000062">
    <property type="protein sequence ID" value="KPM41607.1"/>
    <property type="molecule type" value="Genomic_DNA"/>
</dbReference>
<dbReference type="OrthoDB" id="6133115at2759"/>
<feature type="compositionally biased region" description="Polar residues" evidence="2">
    <location>
        <begin position="1"/>
        <end position="12"/>
    </location>
</feature>
<dbReference type="GO" id="GO:0003677">
    <property type="term" value="F:DNA binding"/>
    <property type="evidence" value="ECO:0007669"/>
    <property type="project" value="InterPro"/>
</dbReference>
<sequence>MDARRNSSSTASPGPGQQPGRKDRGAIAAQFMVNPSLCDHAVTWWRVLGVSKDKTLVEILDRLTNVENKIDDLSYKIDTSSSSAFDTSQSASAYPANTPLVTELDGQGGQDGLPASSVAPISSTAAPNGGFQYDSSVSKVLEWPAIRQMLDNLEQKPRSPLDELDTSALPEGLRNSMVSLPTDGFQQIDVSNSNVTQEHLKFPGSSNLSTNPPSIEWDAMQRLSKGYFDFFNFLYPLMNRQWFNSNILASIINAGFQEGSASTLALLVFALGEVALSALEAPNTAREGRPSGIKGGTAERPPGITYFNEARKSMGFALTEVSLENVQMLALASLYYGSCGQAVECWRMTVLAFSACQALITRFESLDPKPPMRVLFPNQPSKSNELHGARADLVRRLYWHCSMMDTCLHMEFGLSLTGVEKLDDAIGLPEFSGPMTNDDYIGNQAIHFQEHFACQIVLRRLSASFHQTLSKFVAFGANSSLSFPGLGPYGGSSSDNNMATVKQLAAQLDQWRAMLPRHLWWKDDHVMAFPDFFHEAFGNVYPGQGLQSSNMFTSDLDAPQSNYPYAADIQVALLRTRFYYNKYLIYRPCVFKALHHPEILTHEEADGAAECLKASLKWPIAFSPPCTNKRLIPVAFFWSQNLFGILILLHISQKNPMLQRIRSSLCGQNFDVDETETVNLYLDWLRDIKKIDSTADWCWTVIRQVYQLDEC</sequence>
<feature type="region of interest" description="Disordered" evidence="2">
    <location>
        <begin position="1"/>
        <end position="23"/>
    </location>
</feature>
<reference evidence="4 5" key="1">
    <citation type="submission" date="2015-09" db="EMBL/GenBank/DDBJ databases">
        <title>Draft genome of a European isolate of the apple canker pathogen Neonectria ditissima.</title>
        <authorList>
            <person name="Gomez-Cortecero A."/>
            <person name="Harrison R.J."/>
            <person name="Armitage A.D."/>
        </authorList>
    </citation>
    <scope>NUCLEOTIDE SEQUENCE [LARGE SCALE GENOMIC DNA]</scope>
    <source>
        <strain evidence="4 5">R09/05</strain>
    </source>
</reference>
<dbReference type="AlphaFoldDB" id="A0A0P7BMA5"/>
<organism evidence="4 5">
    <name type="scientific">Neonectria ditissima</name>
    <dbReference type="NCBI Taxonomy" id="78410"/>
    <lineage>
        <taxon>Eukaryota</taxon>
        <taxon>Fungi</taxon>
        <taxon>Dikarya</taxon>
        <taxon>Ascomycota</taxon>
        <taxon>Pezizomycotina</taxon>
        <taxon>Sordariomycetes</taxon>
        <taxon>Hypocreomycetidae</taxon>
        <taxon>Hypocreales</taxon>
        <taxon>Nectriaceae</taxon>
        <taxon>Neonectria</taxon>
    </lineage>
</organism>
<comment type="caution">
    <text evidence="4">The sequence shown here is derived from an EMBL/GenBank/DDBJ whole genome shotgun (WGS) entry which is preliminary data.</text>
</comment>
<dbReference type="GO" id="GO:0008270">
    <property type="term" value="F:zinc ion binding"/>
    <property type="evidence" value="ECO:0007669"/>
    <property type="project" value="InterPro"/>
</dbReference>
<keyword evidence="5" id="KW-1185">Reference proteome</keyword>
<accession>A0A0P7BMA5</accession>
<dbReference type="GO" id="GO:0006351">
    <property type="term" value="P:DNA-templated transcription"/>
    <property type="evidence" value="ECO:0007669"/>
    <property type="project" value="InterPro"/>
</dbReference>
<dbReference type="InterPro" id="IPR053181">
    <property type="entry name" value="EcdB-like_regulator"/>
</dbReference>
<name>A0A0P7BMA5_9HYPO</name>
<feature type="domain" description="Xylanolytic transcriptional activator regulatory" evidence="3">
    <location>
        <begin position="227"/>
        <end position="512"/>
    </location>
</feature>
<evidence type="ECO:0000313" key="5">
    <source>
        <dbReference type="Proteomes" id="UP000050424"/>
    </source>
</evidence>
<dbReference type="Pfam" id="PF04082">
    <property type="entry name" value="Fungal_trans"/>
    <property type="match status" value="1"/>
</dbReference>
<gene>
    <name evidence="4" type="ORF">AK830_g4991</name>
</gene>
<evidence type="ECO:0000259" key="3">
    <source>
        <dbReference type="Pfam" id="PF04082"/>
    </source>
</evidence>
<keyword evidence="1" id="KW-0539">Nucleus</keyword>
<dbReference type="InterPro" id="IPR007219">
    <property type="entry name" value="XnlR_reg_dom"/>
</dbReference>
<evidence type="ECO:0000313" key="4">
    <source>
        <dbReference type="EMBL" id="KPM41607.1"/>
    </source>
</evidence>
<dbReference type="PANTHER" id="PTHR47785">
    <property type="entry name" value="ZN(II)2CYS6 TRANSCRIPTION FACTOR (EUROFUNG)-RELATED-RELATED"/>
    <property type="match status" value="1"/>
</dbReference>
<proteinExistence type="predicted"/>